<dbReference type="EMBL" id="JAIWYP010000011">
    <property type="protein sequence ID" value="KAH3741242.1"/>
    <property type="molecule type" value="Genomic_DNA"/>
</dbReference>
<name>A0A9D4D9R4_DREPO</name>
<reference evidence="1" key="1">
    <citation type="journal article" date="2019" name="bioRxiv">
        <title>The Genome of the Zebra Mussel, Dreissena polymorpha: A Resource for Invasive Species Research.</title>
        <authorList>
            <person name="McCartney M.A."/>
            <person name="Auch B."/>
            <person name="Kono T."/>
            <person name="Mallez S."/>
            <person name="Zhang Y."/>
            <person name="Obille A."/>
            <person name="Becker A."/>
            <person name="Abrahante J.E."/>
            <person name="Garbe J."/>
            <person name="Badalamenti J.P."/>
            <person name="Herman A."/>
            <person name="Mangelson H."/>
            <person name="Liachko I."/>
            <person name="Sullivan S."/>
            <person name="Sone E.D."/>
            <person name="Koren S."/>
            <person name="Silverstein K.A.T."/>
            <person name="Beckman K.B."/>
            <person name="Gohl D.M."/>
        </authorList>
    </citation>
    <scope>NUCLEOTIDE SEQUENCE</scope>
    <source>
        <strain evidence="1">Duluth1</strain>
        <tissue evidence="1">Whole animal</tissue>
    </source>
</reference>
<proteinExistence type="predicted"/>
<reference evidence="1" key="2">
    <citation type="submission" date="2020-11" db="EMBL/GenBank/DDBJ databases">
        <authorList>
            <person name="McCartney M.A."/>
            <person name="Auch B."/>
            <person name="Kono T."/>
            <person name="Mallez S."/>
            <person name="Becker A."/>
            <person name="Gohl D.M."/>
            <person name="Silverstein K.A.T."/>
            <person name="Koren S."/>
            <person name="Bechman K.B."/>
            <person name="Herman A."/>
            <person name="Abrahante J.E."/>
            <person name="Garbe J."/>
        </authorList>
    </citation>
    <scope>NUCLEOTIDE SEQUENCE</scope>
    <source>
        <strain evidence="1">Duluth1</strain>
        <tissue evidence="1">Whole animal</tissue>
    </source>
</reference>
<keyword evidence="2" id="KW-1185">Reference proteome</keyword>
<dbReference type="Proteomes" id="UP000828390">
    <property type="component" value="Unassembled WGS sequence"/>
</dbReference>
<sequence length="63" mass="6845">MTGDRTMLTGEVSGPVNWSLPMNGPGKFCPGLSPGKDRCMAYHDGIWSRSCGEKSRQTELSLL</sequence>
<accession>A0A9D4D9R4</accession>
<evidence type="ECO:0000313" key="1">
    <source>
        <dbReference type="EMBL" id="KAH3741242.1"/>
    </source>
</evidence>
<comment type="caution">
    <text evidence="1">The sequence shown here is derived from an EMBL/GenBank/DDBJ whole genome shotgun (WGS) entry which is preliminary data.</text>
</comment>
<organism evidence="1 2">
    <name type="scientific">Dreissena polymorpha</name>
    <name type="common">Zebra mussel</name>
    <name type="synonym">Mytilus polymorpha</name>
    <dbReference type="NCBI Taxonomy" id="45954"/>
    <lineage>
        <taxon>Eukaryota</taxon>
        <taxon>Metazoa</taxon>
        <taxon>Spiralia</taxon>
        <taxon>Lophotrochozoa</taxon>
        <taxon>Mollusca</taxon>
        <taxon>Bivalvia</taxon>
        <taxon>Autobranchia</taxon>
        <taxon>Heteroconchia</taxon>
        <taxon>Euheterodonta</taxon>
        <taxon>Imparidentia</taxon>
        <taxon>Neoheterodontei</taxon>
        <taxon>Myida</taxon>
        <taxon>Dreissenoidea</taxon>
        <taxon>Dreissenidae</taxon>
        <taxon>Dreissena</taxon>
    </lineage>
</organism>
<dbReference type="AlphaFoldDB" id="A0A9D4D9R4"/>
<evidence type="ECO:0000313" key="2">
    <source>
        <dbReference type="Proteomes" id="UP000828390"/>
    </source>
</evidence>
<protein>
    <submittedName>
        <fullName evidence="1">Uncharacterized protein</fullName>
    </submittedName>
</protein>
<gene>
    <name evidence="1" type="ORF">DPMN_047963</name>
</gene>